<evidence type="ECO:0000313" key="3">
    <source>
        <dbReference type="EMBL" id="TFJ87726.1"/>
    </source>
</evidence>
<evidence type="ECO:0000259" key="2">
    <source>
        <dbReference type="Pfam" id="PF00675"/>
    </source>
</evidence>
<dbReference type="PANTHER" id="PTHR11851">
    <property type="entry name" value="METALLOPROTEASE"/>
    <property type="match status" value="1"/>
</dbReference>
<proteinExistence type="inferred from homology"/>
<evidence type="ECO:0000256" key="1">
    <source>
        <dbReference type="ARBA" id="ARBA00007261"/>
    </source>
</evidence>
<protein>
    <recommendedName>
        <fullName evidence="2">Peptidase M16 N-terminal domain-containing protein</fullName>
    </recommendedName>
</protein>
<dbReference type="GO" id="GO:0005739">
    <property type="term" value="C:mitochondrion"/>
    <property type="evidence" value="ECO:0007669"/>
    <property type="project" value="TreeGrafter"/>
</dbReference>
<comment type="caution">
    <text evidence="3">The sequence shown here is derived from an EMBL/GenBank/DDBJ whole genome shotgun (WGS) entry which is preliminary data.</text>
</comment>
<dbReference type="AlphaFoldDB" id="A0A4D9D8T2"/>
<organism evidence="3 4">
    <name type="scientific">Nannochloropsis salina CCMP1776</name>
    <dbReference type="NCBI Taxonomy" id="1027361"/>
    <lineage>
        <taxon>Eukaryota</taxon>
        <taxon>Sar</taxon>
        <taxon>Stramenopiles</taxon>
        <taxon>Ochrophyta</taxon>
        <taxon>Eustigmatophyceae</taxon>
        <taxon>Eustigmatales</taxon>
        <taxon>Monodopsidaceae</taxon>
        <taxon>Microchloropsis</taxon>
        <taxon>Microchloropsis salina</taxon>
    </lineage>
</organism>
<feature type="domain" description="Peptidase M16 N-terminal" evidence="2">
    <location>
        <begin position="75"/>
        <end position="212"/>
    </location>
</feature>
<dbReference type="GO" id="GO:0046872">
    <property type="term" value="F:metal ion binding"/>
    <property type="evidence" value="ECO:0007669"/>
    <property type="project" value="InterPro"/>
</dbReference>
<dbReference type="SUPFAM" id="SSF63411">
    <property type="entry name" value="LuxS/MPP-like metallohydrolase"/>
    <property type="match status" value="2"/>
</dbReference>
<keyword evidence="4" id="KW-1185">Reference proteome</keyword>
<reference evidence="3 4" key="1">
    <citation type="submission" date="2019-01" db="EMBL/GenBank/DDBJ databases">
        <title>Nuclear Genome Assembly of the Microalgal Biofuel strain Nannochloropsis salina CCMP1776.</title>
        <authorList>
            <person name="Hovde B."/>
        </authorList>
    </citation>
    <scope>NUCLEOTIDE SEQUENCE [LARGE SCALE GENOMIC DNA]</scope>
    <source>
        <strain evidence="3 4">CCMP1776</strain>
    </source>
</reference>
<dbReference type="Proteomes" id="UP000355283">
    <property type="component" value="Unassembled WGS sequence"/>
</dbReference>
<dbReference type="Gene3D" id="3.30.830.10">
    <property type="entry name" value="Metalloenzyme, LuxS/M16 peptidase-like"/>
    <property type="match status" value="1"/>
</dbReference>
<dbReference type="PANTHER" id="PTHR11851:SF49">
    <property type="entry name" value="MITOCHONDRIAL-PROCESSING PEPTIDASE SUBUNIT ALPHA"/>
    <property type="match status" value="1"/>
</dbReference>
<accession>A0A4D9D8T2</accession>
<dbReference type="InterPro" id="IPR050361">
    <property type="entry name" value="MPP/UQCRC_Complex"/>
</dbReference>
<dbReference type="InterPro" id="IPR011765">
    <property type="entry name" value="Pept_M16_N"/>
</dbReference>
<dbReference type="OrthoDB" id="6369905at2759"/>
<comment type="similarity">
    <text evidence="1">Belongs to the peptidase M16 family.</text>
</comment>
<gene>
    <name evidence="3" type="ORF">NSK_001076</name>
</gene>
<name>A0A4D9D8T2_9STRA</name>
<evidence type="ECO:0000313" key="4">
    <source>
        <dbReference type="Proteomes" id="UP000355283"/>
    </source>
</evidence>
<dbReference type="InterPro" id="IPR011249">
    <property type="entry name" value="Metalloenz_LuxS/M16"/>
</dbReference>
<dbReference type="Pfam" id="PF00675">
    <property type="entry name" value="Peptidase_M16"/>
    <property type="match status" value="1"/>
</dbReference>
<sequence>MWRLTRATKLHKLLDPAAGASVRAHGRSLASSANRLVDLDEEYPDLPALNPSGASPFNVETSTLSNGVKVVSTLAGKTTSVGLSVAAGSLFEVPGEEGSALLLQHLAFKGTSKRSALRLLRDLESVGAAPSALAGRESLLYKVTALPEYAESALEAAFETALSPKITPYLVSELQTAAAADMETFAADARLQLGEALYEAAYGENTPLGHPLYHLGSQLTAGSLATYRAKTYGANSITVFGTGVAHAQLASWATRLADGLAPGSSKAAPASPYIGGEARLKATSDSTFVGLAFCAPDGKDAGVLEVLAAAWQSALPAGAAVFTLPGLVGVTGAASPTAVGSYVDALFQVVKGSGKDFAKAKKAAQVAALTKLDGSVFEGLADGRASLALGGVSEADVKSLHAKIWKGGLTIASLGDVSKVPKLSSLH</sequence>
<dbReference type="EMBL" id="SDOX01000005">
    <property type="protein sequence ID" value="TFJ87726.1"/>
    <property type="molecule type" value="Genomic_DNA"/>
</dbReference>